<dbReference type="InterPro" id="IPR019410">
    <property type="entry name" value="Methyltransf_16"/>
</dbReference>
<evidence type="ECO:0000313" key="2">
    <source>
        <dbReference type="Proteomes" id="UP001224775"/>
    </source>
</evidence>
<organism evidence="1 2">
    <name type="scientific">Skeletonema marinoi</name>
    <dbReference type="NCBI Taxonomy" id="267567"/>
    <lineage>
        <taxon>Eukaryota</taxon>
        <taxon>Sar</taxon>
        <taxon>Stramenopiles</taxon>
        <taxon>Ochrophyta</taxon>
        <taxon>Bacillariophyta</taxon>
        <taxon>Coscinodiscophyceae</taxon>
        <taxon>Thalassiosirophycidae</taxon>
        <taxon>Thalassiosirales</taxon>
        <taxon>Skeletonemataceae</taxon>
        <taxon>Skeletonema</taxon>
        <taxon>Skeletonema marinoi-dohrnii complex</taxon>
    </lineage>
</organism>
<dbReference type="InterPro" id="IPR029063">
    <property type="entry name" value="SAM-dependent_MTases_sf"/>
</dbReference>
<dbReference type="EMBL" id="JATAAI010000004">
    <property type="protein sequence ID" value="KAK1746029.1"/>
    <property type="molecule type" value="Genomic_DNA"/>
</dbReference>
<dbReference type="CDD" id="cd02440">
    <property type="entry name" value="AdoMet_MTases"/>
    <property type="match status" value="1"/>
</dbReference>
<gene>
    <name evidence="1" type="ORF">QTG54_002636</name>
</gene>
<proteinExistence type="predicted"/>
<comment type="caution">
    <text evidence="1">The sequence shown here is derived from an EMBL/GenBank/DDBJ whole genome shotgun (WGS) entry which is preliminary data.</text>
</comment>
<evidence type="ECO:0008006" key="3">
    <source>
        <dbReference type="Google" id="ProtNLM"/>
    </source>
</evidence>
<evidence type="ECO:0000313" key="1">
    <source>
        <dbReference type="EMBL" id="KAK1746029.1"/>
    </source>
</evidence>
<dbReference type="Gene3D" id="3.40.50.150">
    <property type="entry name" value="Vaccinia Virus protein VP39"/>
    <property type="match status" value="1"/>
</dbReference>
<dbReference type="AlphaFoldDB" id="A0AAD8YI92"/>
<keyword evidence="2" id="KW-1185">Reference proteome</keyword>
<sequence length="166" mass="18615">SHLLSIIDVKKLHILELGSGTGWLALTLAQEGAIVTATERPGALQLLTRNVYGHLDRFTNESDVMSVEVVECKWEDDIRVPGDFDLIIGTDLLYIVESYVPLLNTLILHNCKRCLLTWEERIPKEEATFLALATAAGFTFEAPIHIATNEVTNNRIWYLDMSFGSQ</sequence>
<protein>
    <recommendedName>
        <fullName evidence="3">Calmodulin-lysine N-methyltransferase</fullName>
    </recommendedName>
</protein>
<dbReference type="SUPFAM" id="SSF53335">
    <property type="entry name" value="S-adenosyl-L-methionine-dependent methyltransferases"/>
    <property type="match status" value="1"/>
</dbReference>
<dbReference type="Proteomes" id="UP001224775">
    <property type="component" value="Unassembled WGS sequence"/>
</dbReference>
<name>A0AAD8YI92_9STRA</name>
<dbReference type="Pfam" id="PF10294">
    <property type="entry name" value="Methyltransf_16"/>
    <property type="match status" value="1"/>
</dbReference>
<reference evidence="1" key="1">
    <citation type="submission" date="2023-06" db="EMBL/GenBank/DDBJ databases">
        <title>Survivors Of The Sea: Transcriptome response of Skeletonema marinoi to long-term dormancy.</title>
        <authorList>
            <person name="Pinder M.I.M."/>
            <person name="Kourtchenko O."/>
            <person name="Robertson E.K."/>
            <person name="Larsson T."/>
            <person name="Maumus F."/>
            <person name="Osuna-Cruz C.M."/>
            <person name="Vancaester E."/>
            <person name="Stenow R."/>
            <person name="Vandepoele K."/>
            <person name="Ploug H."/>
            <person name="Bruchert V."/>
            <person name="Godhe A."/>
            <person name="Topel M."/>
        </authorList>
    </citation>
    <scope>NUCLEOTIDE SEQUENCE</scope>
    <source>
        <strain evidence="1">R05AC</strain>
    </source>
</reference>
<accession>A0AAD8YI92</accession>
<feature type="non-terminal residue" evidence="1">
    <location>
        <position position="1"/>
    </location>
</feature>
<dbReference type="PANTHER" id="PTHR14614">
    <property type="entry name" value="HEPATOCELLULAR CARCINOMA-ASSOCIATED ANTIGEN"/>
    <property type="match status" value="1"/>
</dbReference>